<evidence type="ECO:0000256" key="14">
    <source>
        <dbReference type="ARBA" id="ARBA00023113"/>
    </source>
</evidence>
<comment type="function">
    <text evidence="1">The aspartyl protease (PR) mediates the proteolytic cleavages of the Gag and Gag-Pol polyproteins after assembly of the VLP.</text>
</comment>
<feature type="region of interest" description="Disordered" evidence="17">
    <location>
        <begin position="344"/>
        <end position="408"/>
    </location>
</feature>
<dbReference type="PANTHER" id="PTHR42648">
    <property type="entry name" value="TRANSPOSASE, PUTATIVE-RELATED"/>
    <property type="match status" value="1"/>
</dbReference>
<keyword evidence="11" id="KW-0229">DNA integration</keyword>
<reference evidence="19" key="1">
    <citation type="submission" date="2023-04" db="EMBL/GenBank/DDBJ databases">
        <title>Phytophthora lilii NBRC 32176.</title>
        <authorList>
            <person name="Ichikawa N."/>
            <person name="Sato H."/>
            <person name="Tonouchi N."/>
        </authorList>
    </citation>
    <scope>NUCLEOTIDE SEQUENCE</scope>
    <source>
        <strain evidence="19">NBRC 32176</strain>
    </source>
</reference>
<keyword evidence="2" id="KW-1188">Viral release from host cell</keyword>
<dbReference type="GO" id="GO:0005524">
    <property type="term" value="F:ATP binding"/>
    <property type="evidence" value="ECO:0007669"/>
    <property type="project" value="UniProtKB-KW"/>
</dbReference>
<protein>
    <submittedName>
        <fullName evidence="19">Unnamed protein product</fullName>
    </submittedName>
</protein>
<feature type="compositionally biased region" description="Basic and acidic residues" evidence="17">
    <location>
        <begin position="398"/>
        <end position="408"/>
    </location>
</feature>
<keyword evidence="5" id="KW-0479">Metal-binding</keyword>
<evidence type="ECO:0000256" key="12">
    <source>
        <dbReference type="ARBA" id="ARBA00022918"/>
    </source>
</evidence>
<keyword evidence="16" id="KW-0511">Multifunctional enzyme</keyword>
<evidence type="ECO:0000256" key="13">
    <source>
        <dbReference type="ARBA" id="ARBA00022932"/>
    </source>
</evidence>
<comment type="caution">
    <text evidence="19">The sequence shown here is derived from an EMBL/GenBank/DDBJ whole genome shotgun (WGS) entry which is preliminary data.</text>
</comment>
<evidence type="ECO:0000256" key="9">
    <source>
        <dbReference type="ARBA" id="ARBA00022840"/>
    </source>
</evidence>
<dbReference type="Pfam" id="PF25597">
    <property type="entry name" value="SH3_retrovirus"/>
    <property type="match status" value="1"/>
</dbReference>
<keyword evidence="12" id="KW-0695">RNA-directed DNA polymerase</keyword>
<keyword evidence="7" id="KW-0255">Endonuclease</keyword>
<keyword evidence="20" id="KW-1185">Reference proteome</keyword>
<dbReference type="GO" id="GO:0008233">
    <property type="term" value="F:peptidase activity"/>
    <property type="evidence" value="ECO:0007669"/>
    <property type="project" value="UniProtKB-KW"/>
</dbReference>
<dbReference type="GO" id="GO:0006310">
    <property type="term" value="P:DNA recombination"/>
    <property type="evidence" value="ECO:0007669"/>
    <property type="project" value="UniProtKB-KW"/>
</dbReference>
<dbReference type="InterPro" id="IPR036397">
    <property type="entry name" value="RNaseH_sf"/>
</dbReference>
<keyword evidence="9" id="KW-0067">ATP-binding</keyword>
<dbReference type="PANTHER" id="PTHR42648:SF11">
    <property type="entry name" value="TRANSPOSON TY4-P GAG-POL POLYPROTEIN"/>
    <property type="match status" value="1"/>
</dbReference>
<dbReference type="InterPro" id="IPR013103">
    <property type="entry name" value="RVT_2"/>
</dbReference>
<dbReference type="GO" id="GO:0003964">
    <property type="term" value="F:RNA-directed DNA polymerase activity"/>
    <property type="evidence" value="ECO:0007669"/>
    <property type="project" value="UniProtKB-KW"/>
</dbReference>
<dbReference type="GO" id="GO:0004519">
    <property type="term" value="F:endonuclease activity"/>
    <property type="evidence" value="ECO:0007669"/>
    <property type="project" value="UniProtKB-KW"/>
</dbReference>
<evidence type="ECO:0000256" key="17">
    <source>
        <dbReference type="SAM" id="MobiDB-lite"/>
    </source>
</evidence>
<feature type="compositionally biased region" description="Pro residues" evidence="17">
    <location>
        <begin position="928"/>
        <end position="944"/>
    </location>
</feature>
<accession>A0A9W6WHK6</accession>
<evidence type="ECO:0000256" key="10">
    <source>
        <dbReference type="ARBA" id="ARBA00022842"/>
    </source>
</evidence>
<keyword evidence="4" id="KW-0540">Nuclease</keyword>
<keyword evidence="15" id="KW-0233">DNA recombination</keyword>
<evidence type="ECO:0000259" key="18">
    <source>
        <dbReference type="PROSITE" id="PS50994"/>
    </source>
</evidence>
<dbReference type="OrthoDB" id="121980at2759"/>
<dbReference type="GO" id="GO:0046872">
    <property type="term" value="F:metal ion binding"/>
    <property type="evidence" value="ECO:0007669"/>
    <property type="project" value="UniProtKB-KW"/>
</dbReference>
<evidence type="ECO:0000256" key="3">
    <source>
        <dbReference type="ARBA" id="ARBA00022670"/>
    </source>
</evidence>
<evidence type="ECO:0000256" key="8">
    <source>
        <dbReference type="ARBA" id="ARBA00022801"/>
    </source>
</evidence>
<evidence type="ECO:0000256" key="15">
    <source>
        <dbReference type="ARBA" id="ARBA00023172"/>
    </source>
</evidence>
<feature type="domain" description="Integrase catalytic" evidence="18">
    <location>
        <begin position="638"/>
        <end position="817"/>
    </location>
</feature>
<sequence length="1167" mass="131182">MSPSQASREDFLQLTGSRNFDVWKARVTASLDGKHLLGFITKKDYNGVSDDEEDGDSSESEASKTKVPAPVDYDSQAVDYDSSSEEDKSGSEEDAKSSTTPRPPSPIRSFSQRRSQRRPEKAKRVPPSSSRLCRMEAWTKHFLMKTMDNTHIRLIKNLTTAYEIFQTICKKYEGAAFHGDPYYILHFLMETKYEEGSDVNEFFLVLEDAMRAASKATESVLTDGQKSVYLFHSMPASWKDDLRIWKENRKYIPYDELKTSIENKVRKMEAETRYALAKGTPDSRTTKSERALIAPAQDPAHPVSYEQLCSYCQKPRHDIRQCRGLQKDLRDGTVKAGTVLPANFEFRGGSSNRSHPYERRGNNSGRGRGHWQKGGRGRTNGGRGGNNRDHNKGHHPSRRTEGGYDQSRREDARIAVATVIKPIPPAISLTAQVSSTFDPNWTVDSGCTSHVTQHAEWFVSKTTATGTITVGGKSEIPIEGTGDVVLQVTDSKGGSRQLTLRDVLYAPQLHYNLLSVAAAVEHDFRFTFQRAVCTVQTNQRFNVKAKKSATAKLYQFTATPVQKQEAHVATSGKPTAIMLLHKRLGHPNIRVLQALTKDHALEGLEANTVVPKSNFFCSACIYAKSHRAAFSSNRRVERASMPLQKVHSDICGPLPVPSFSGCRYFVVFIDDFTRYMFTYPIKTRSQLYSCYENFRMKALNIFRSNVHILEYPSLTSDLDVQVFQADNAKEYEKLGRIIFKRNGTHAQFTNAYAPQQNGVAERRMHTILERVRALLLDAKLPKALCSECVSHVTTLLNMTPSENTYTCSPYELWYSRKPSGQYLKVFGCAAYAHINEICRDKLDARATLCIYLGIPSHKKGYRLMNVQTQAIVYSRDVVFEEDSFPPLANGDASLDPFPLPVHLADTVQSGESTVPGPVPSQSPRVGPNVPPLVTPATRPNPPLPLTNTSDSDEVIYSFVTETTSTPPQPSAKRPRYEEAITLTELKSEKDIQEHNERTTQTLSLLAIRYIPEPKSYKAAMKSDYARQWRIAAESEFTSLMNNETWVYTGTGEIDRFKARLVIKGFLQQYGIDYNEIFSPVIRMEVLRLLLIIAALLDYEVHQMDVKTAFLNGFLSEEIYMAQPEGFAAAGQEHLVCKLLKGLYGLKQALAFGIRHYVPSSRVSVFIS</sequence>
<feature type="compositionally biased region" description="Basic residues" evidence="17">
    <location>
        <begin position="367"/>
        <end position="376"/>
    </location>
</feature>
<dbReference type="GO" id="GO:0006508">
    <property type="term" value="P:proteolysis"/>
    <property type="evidence" value="ECO:0007669"/>
    <property type="project" value="UniProtKB-KW"/>
</dbReference>
<feature type="region of interest" description="Disordered" evidence="17">
    <location>
        <begin position="40"/>
        <end position="129"/>
    </location>
</feature>
<evidence type="ECO:0000256" key="16">
    <source>
        <dbReference type="ARBA" id="ARBA00023268"/>
    </source>
</evidence>
<evidence type="ECO:0000256" key="2">
    <source>
        <dbReference type="ARBA" id="ARBA00022612"/>
    </source>
</evidence>
<dbReference type="InterPro" id="IPR057670">
    <property type="entry name" value="SH3_retrovirus"/>
</dbReference>
<dbReference type="Gene3D" id="3.30.420.10">
    <property type="entry name" value="Ribonuclease H-like superfamily/Ribonuclease H"/>
    <property type="match status" value="1"/>
</dbReference>
<proteinExistence type="predicted"/>
<evidence type="ECO:0000313" key="19">
    <source>
        <dbReference type="EMBL" id="GMF13226.1"/>
    </source>
</evidence>
<keyword evidence="13" id="KW-0239">DNA-directed DNA polymerase</keyword>
<dbReference type="InterPro" id="IPR039537">
    <property type="entry name" value="Retrotran_Ty1/copia-like"/>
</dbReference>
<feature type="compositionally biased region" description="Basic and acidic residues" evidence="17">
    <location>
        <begin position="85"/>
        <end position="96"/>
    </location>
</feature>
<keyword evidence="10" id="KW-0460">Magnesium</keyword>
<evidence type="ECO:0000256" key="5">
    <source>
        <dbReference type="ARBA" id="ARBA00022723"/>
    </source>
</evidence>
<keyword evidence="3" id="KW-0645">Protease</keyword>
<keyword evidence="6" id="KW-0547">Nucleotide-binding</keyword>
<dbReference type="GO" id="GO:0003676">
    <property type="term" value="F:nucleic acid binding"/>
    <property type="evidence" value="ECO:0007669"/>
    <property type="project" value="InterPro"/>
</dbReference>
<dbReference type="Pfam" id="PF22936">
    <property type="entry name" value="Pol_BBD"/>
    <property type="match status" value="1"/>
</dbReference>
<dbReference type="GO" id="GO:0015074">
    <property type="term" value="P:DNA integration"/>
    <property type="evidence" value="ECO:0007669"/>
    <property type="project" value="UniProtKB-KW"/>
</dbReference>
<keyword evidence="14" id="KW-0917">Virion maturation</keyword>
<dbReference type="InterPro" id="IPR001584">
    <property type="entry name" value="Integrase_cat-core"/>
</dbReference>
<keyword evidence="13" id="KW-0548">Nucleotidyltransferase</keyword>
<dbReference type="Pfam" id="PF13976">
    <property type="entry name" value="gag_pre-integrs"/>
    <property type="match status" value="1"/>
</dbReference>
<dbReference type="SUPFAM" id="SSF53098">
    <property type="entry name" value="Ribonuclease H-like"/>
    <property type="match status" value="1"/>
</dbReference>
<evidence type="ECO:0000256" key="4">
    <source>
        <dbReference type="ARBA" id="ARBA00022722"/>
    </source>
</evidence>
<dbReference type="InterPro" id="IPR025724">
    <property type="entry name" value="GAG-pre-integrase_dom"/>
</dbReference>
<dbReference type="InterPro" id="IPR012337">
    <property type="entry name" value="RNaseH-like_sf"/>
</dbReference>
<evidence type="ECO:0000256" key="6">
    <source>
        <dbReference type="ARBA" id="ARBA00022741"/>
    </source>
</evidence>
<dbReference type="GO" id="GO:0003887">
    <property type="term" value="F:DNA-directed DNA polymerase activity"/>
    <property type="evidence" value="ECO:0007669"/>
    <property type="project" value="UniProtKB-KW"/>
</dbReference>
<evidence type="ECO:0000313" key="20">
    <source>
        <dbReference type="Proteomes" id="UP001165083"/>
    </source>
</evidence>
<evidence type="ECO:0000256" key="11">
    <source>
        <dbReference type="ARBA" id="ARBA00022908"/>
    </source>
</evidence>
<dbReference type="AlphaFoldDB" id="A0A9W6WHK6"/>
<evidence type="ECO:0000256" key="7">
    <source>
        <dbReference type="ARBA" id="ARBA00022759"/>
    </source>
</evidence>
<organism evidence="19 20">
    <name type="scientific">Phytophthora lilii</name>
    <dbReference type="NCBI Taxonomy" id="2077276"/>
    <lineage>
        <taxon>Eukaryota</taxon>
        <taxon>Sar</taxon>
        <taxon>Stramenopiles</taxon>
        <taxon>Oomycota</taxon>
        <taxon>Peronosporomycetes</taxon>
        <taxon>Peronosporales</taxon>
        <taxon>Peronosporaceae</taxon>
        <taxon>Phytophthora</taxon>
    </lineage>
</organism>
<gene>
    <name evidence="19" type="ORF">Plil01_000372300</name>
</gene>
<name>A0A9W6WHK6_9STRA</name>
<dbReference type="Proteomes" id="UP001165083">
    <property type="component" value="Unassembled WGS sequence"/>
</dbReference>
<feature type="compositionally biased region" description="Acidic residues" evidence="17">
    <location>
        <begin position="49"/>
        <end position="59"/>
    </location>
</feature>
<keyword evidence="13" id="KW-0808">Transferase</keyword>
<dbReference type="Pfam" id="PF14223">
    <property type="entry name" value="Retrotran_gag_2"/>
    <property type="match status" value="1"/>
</dbReference>
<dbReference type="Pfam" id="PF07727">
    <property type="entry name" value="RVT_2"/>
    <property type="match status" value="1"/>
</dbReference>
<feature type="region of interest" description="Disordered" evidence="17">
    <location>
        <begin position="908"/>
        <end position="950"/>
    </location>
</feature>
<dbReference type="EMBL" id="BSXW01000148">
    <property type="protein sequence ID" value="GMF13226.1"/>
    <property type="molecule type" value="Genomic_DNA"/>
</dbReference>
<dbReference type="InterPro" id="IPR054722">
    <property type="entry name" value="PolX-like_BBD"/>
</dbReference>
<dbReference type="PROSITE" id="PS50994">
    <property type="entry name" value="INTEGRASE"/>
    <property type="match status" value="1"/>
</dbReference>
<keyword evidence="8" id="KW-0378">Hydrolase</keyword>
<evidence type="ECO:0000256" key="1">
    <source>
        <dbReference type="ARBA" id="ARBA00002180"/>
    </source>
</evidence>